<dbReference type="RefSeq" id="WP_085218226.1">
    <property type="nucleotide sequence ID" value="NZ_LT840185.1"/>
</dbReference>
<dbReference type="PROSITE" id="PS00074">
    <property type="entry name" value="GLFV_DEHYDROGENASE"/>
    <property type="match status" value="1"/>
</dbReference>
<evidence type="ECO:0000313" key="13">
    <source>
        <dbReference type="Proteomes" id="UP000192934"/>
    </source>
</evidence>
<feature type="binding site" evidence="8">
    <location>
        <position position="122"/>
    </location>
    <ligand>
        <name>substrate</name>
    </ligand>
</feature>
<feature type="binding site" evidence="8">
    <location>
        <position position="251"/>
    </location>
    <ligand>
        <name>NAD(+)</name>
        <dbReference type="ChEBI" id="CHEBI:57540"/>
    </ligand>
</feature>
<feature type="active site" description="Proton donor" evidence="7">
    <location>
        <position position="137"/>
    </location>
</feature>
<dbReference type="SUPFAM" id="SSF51735">
    <property type="entry name" value="NAD(P)-binding Rossmann-fold domains"/>
    <property type="match status" value="1"/>
</dbReference>
<dbReference type="Pfam" id="PF02812">
    <property type="entry name" value="ELFV_dehydrog_N"/>
    <property type="match status" value="1"/>
</dbReference>
<dbReference type="PANTHER" id="PTHR43571">
    <property type="entry name" value="NADP-SPECIFIC GLUTAMATE DEHYDROGENASE 1-RELATED"/>
    <property type="match status" value="1"/>
</dbReference>
<evidence type="ECO:0000256" key="6">
    <source>
        <dbReference type="PIRNR" id="PIRNR000185"/>
    </source>
</evidence>
<dbReference type="SMART" id="SM00839">
    <property type="entry name" value="ELFV_dehydrog"/>
    <property type="match status" value="1"/>
</dbReference>
<dbReference type="InterPro" id="IPR046346">
    <property type="entry name" value="Aminoacid_DH-like_N_sf"/>
</dbReference>
<dbReference type="PANTHER" id="PTHR43571:SF1">
    <property type="entry name" value="NADP-SPECIFIC GLUTAMATE DEHYDROGENASE 1-RELATED"/>
    <property type="match status" value="1"/>
</dbReference>
<feature type="domain" description="Glutamate/phenylalanine/leucine/valine/L-tryptophan dehydrogenase C-terminal" evidence="11">
    <location>
        <begin position="213"/>
        <end position="456"/>
    </location>
</feature>
<dbReference type="InterPro" id="IPR006096">
    <property type="entry name" value="Glu/Leu/Phe/Val/Trp_DH_C"/>
</dbReference>
<dbReference type="Gene3D" id="1.10.285.10">
    <property type="entry name" value="Glutamate Dehydrogenase, chain A, domain 3"/>
    <property type="match status" value="2"/>
</dbReference>
<comment type="similarity">
    <text evidence="2 6 10">Belongs to the Glu/Leu/Phe/Val dehydrogenases family.</text>
</comment>
<evidence type="ECO:0000259" key="11">
    <source>
        <dbReference type="SMART" id="SM00839"/>
    </source>
</evidence>
<keyword evidence="8" id="KW-0520">NAD</keyword>
<dbReference type="InterPro" id="IPR006097">
    <property type="entry name" value="Glu/Leu/Phe/Val/Trp_DH_dimer"/>
</dbReference>
<dbReference type="InterPro" id="IPR036291">
    <property type="entry name" value="NAD(P)-bd_dom_sf"/>
</dbReference>
<comment type="catalytic activity">
    <reaction evidence="5">
        <text>L-glutamate + NADP(+) + H2O = 2-oxoglutarate + NH4(+) + NADPH + H(+)</text>
        <dbReference type="Rhea" id="RHEA:11612"/>
        <dbReference type="ChEBI" id="CHEBI:15377"/>
        <dbReference type="ChEBI" id="CHEBI:15378"/>
        <dbReference type="ChEBI" id="CHEBI:16810"/>
        <dbReference type="ChEBI" id="CHEBI:28938"/>
        <dbReference type="ChEBI" id="CHEBI:29985"/>
        <dbReference type="ChEBI" id="CHEBI:57783"/>
        <dbReference type="ChEBI" id="CHEBI:58349"/>
        <dbReference type="EC" id="1.4.1.4"/>
    </reaction>
</comment>
<feature type="site" description="Important for catalysis" evidence="9">
    <location>
        <position position="177"/>
    </location>
</feature>
<protein>
    <recommendedName>
        <fullName evidence="6">Glutamate dehydrogenase</fullName>
    </recommendedName>
</protein>
<dbReference type="STRING" id="941907.SAMN06295910_1507"/>
<feature type="binding site" evidence="8">
    <location>
        <position position="125"/>
    </location>
    <ligand>
        <name>substrate</name>
    </ligand>
</feature>
<dbReference type="GO" id="GO:0000166">
    <property type="term" value="F:nucleotide binding"/>
    <property type="evidence" value="ECO:0007669"/>
    <property type="project" value="UniProtKB-KW"/>
</dbReference>
<dbReference type="InterPro" id="IPR014362">
    <property type="entry name" value="Glu_DH"/>
</dbReference>
<dbReference type="Pfam" id="PF00208">
    <property type="entry name" value="ELFV_dehydrog"/>
    <property type="match status" value="1"/>
</dbReference>
<dbReference type="InterPro" id="IPR033922">
    <property type="entry name" value="NAD_bind_Glu_DH"/>
</dbReference>
<feature type="binding site" evidence="8">
    <location>
        <position position="220"/>
    </location>
    <ligand>
        <name>NAD(+)</name>
        <dbReference type="ChEBI" id="CHEBI:57540"/>
    </ligand>
</feature>
<keyword evidence="8" id="KW-0547">Nucleotide-binding</keyword>
<sequence>MSRGDGTAAPSEHVGIEGFMEGVKRRNPGQPEFVQAVQEVAEDIFDFIEGKEEYHRWQILRRIAEPDRVVSFRVSWEDDEHNIRVQRGYRVQNNNAIGPYKGGLRFHPSVNESILKFLAFEQTFKNALTGLPMGGGKGGANFNPKGKSDGEIMRFCQSFMTELYRHIGADVDVPAGDIGVGGREIGYMFGQYKRITNSFEGVLTGKGLEYGGSLIRPEATGYGAVYFLENMLKTKGQDLTGKRAVISGSGNVATHAAEKIVQLGGKVLTLSDSEGFVYDPDGFTQEKIDWVKTHKTRRRGRISDYAKEYKTATFHAGERPWGVECDVALPCATQNELNGKEAELLIKNGCIAVSEGANMPTDLEGVHLFRKAKTLYAPGKAANAGGVAVSGLEMSQNSARISWKVDELQRLLRDIMDGIHERCLEYGEREKGYVDYVRGANIAGFKKVADAMLAFGVV</sequence>
<evidence type="ECO:0000256" key="7">
    <source>
        <dbReference type="PIRSR" id="PIRSR000185-1"/>
    </source>
</evidence>
<organism evidence="12 13">
    <name type="scientific">Allosphingosinicella indica</name>
    <dbReference type="NCBI Taxonomy" id="941907"/>
    <lineage>
        <taxon>Bacteria</taxon>
        <taxon>Pseudomonadati</taxon>
        <taxon>Pseudomonadota</taxon>
        <taxon>Alphaproteobacteria</taxon>
        <taxon>Sphingomonadales</taxon>
        <taxon>Sphingomonadaceae</taxon>
        <taxon>Allosphingosinicella</taxon>
    </lineage>
</organism>
<dbReference type="GO" id="GO:0005829">
    <property type="term" value="C:cytosol"/>
    <property type="evidence" value="ECO:0007669"/>
    <property type="project" value="TreeGrafter"/>
</dbReference>
<dbReference type="AlphaFoldDB" id="A0A1X7GC25"/>
<evidence type="ECO:0000256" key="10">
    <source>
        <dbReference type="RuleBase" id="RU004417"/>
    </source>
</evidence>
<dbReference type="Gene3D" id="3.40.50.720">
    <property type="entry name" value="NAD(P)-binding Rossmann-like Domain"/>
    <property type="match status" value="1"/>
</dbReference>
<feature type="binding site" evidence="8">
    <location>
        <position position="176"/>
    </location>
    <ligand>
        <name>substrate</name>
    </ligand>
</feature>
<feature type="binding site" evidence="8">
    <location>
        <position position="101"/>
    </location>
    <ligand>
        <name>substrate</name>
    </ligand>
</feature>
<dbReference type="GO" id="GO:0004354">
    <property type="term" value="F:glutamate dehydrogenase (NADP+) activity"/>
    <property type="evidence" value="ECO:0007669"/>
    <property type="project" value="UniProtKB-EC"/>
</dbReference>
<comment type="subunit">
    <text evidence="3">Homohexamer.</text>
</comment>
<evidence type="ECO:0000313" key="12">
    <source>
        <dbReference type="EMBL" id="SMF67437.1"/>
    </source>
</evidence>
<dbReference type="GO" id="GO:0006537">
    <property type="term" value="P:glutamate biosynthetic process"/>
    <property type="evidence" value="ECO:0007669"/>
    <property type="project" value="TreeGrafter"/>
</dbReference>
<dbReference type="InterPro" id="IPR050724">
    <property type="entry name" value="Glu_Leu_Phe_Val_DH"/>
</dbReference>
<proteinExistence type="inferred from homology"/>
<comment type="function">
    <text evidence="1">Catalyzes the reversible oxidative deamination of glutamate to alpha-ketoglutarate and ammonia.</text>
</comment>
<dbReference type="Proteomes" id="UP000192934">
    <property type="component" value="Chromosome I"/>
</dbReference>
<dbReference type="Gene3D" id="3.40.50.10860">
    <property type="entry name" value="Leucine Dehydrogenase, chain A, domain 1"/>
    <property type="match status" value="1"/>
</dbReference>
<dbReference type="CDD" id="cd05313">
    <property type="entry name" value="NAD_bind_2_Glu_DH"/>
    <property type="match status" value="1"/>
</dbReference>
<dbReference type="FunFam" id="1.10.285.10:FF:000001">
    <property type="entry name" value="Glutamate dehydrogenase"/>
    <property type="match status" value="1"/>
</dbReference>
<accession>A0A1X7GC25</accession>
<evidence type="ECO:0000256" key="5">
    <source>
        <dbReference type="ARBA" id="ARBA00048584"/>
    </source>
</evidence>
<dbReference type="EMBL" id="LT840185">
    <property type="protein sequence ID" value="SMF67437.1"/>
    <property type="molecule type" value="Genomic_DNA"/>
</dbReference>
<name>A0A1X7GC25_9SPHN</name>
<evidence type="ECO:0000256" key="9">
    <source>
        <dbReference type="PIRSR" id="PIRSR000185-3"/>
    </source>
</evidence>
<keyword evidence="13" id="KW-1185">Reference proteome</keyword>
<evidence type="ECO:0000256" key="2">
    <source>
        <dbReference type="ARBA" id="ARBA00006382"/>
    </source>
</evidence>
<dbReference type="PRINTS" id="PR00082">
    <property type="entry name" value="GLFDHDRGNASE"/>
</dbReference>
<evidence type="ECO:0000256" key="3">
    <source>
        <dbReference type="ARBA" id="ARBA00011643"/>
    </source>
</evidence>
<dbReference type="InterPro" id="IPR006095">
    <property type="entry name" value="Glu/Leu/Phe/Val/Trp_DH"/>
</dbReference>
<dbReference type="SUPFAM" id="SSF53223">
    <property type="entry name" value="Aminoacid dehydrogenase-like, N-terminal domain"/>
    <property type="match status" value="1"/>
</dbReference>
<dbReference type="FunFam" id="3.40.50.720:FF:000030">
    <property type="entry name" value="Glutamate dehydrogenase"/>
    <property type="match status" value="1"/>
</dbReference>
<keyword evidence="4 6" id="KW-0560">Oxidoreductase</keyword>
<feature type="binding site" evidence="8">
    <location>
        <position position="390"/>
    </location>
    <ligand>
        <name>substrate</name>
    </ligand>
</feature>
<dbReference type="FunFam" id="3.40.50.10860:FF:000002">
    <property type="entry name" value="Glutamate dehydrogenase"/>
    <property type="match status" value="1"/>
</dbReference>
<dbReference type="NCBIfam" id="NF006929">
    <property type="entry name" value="PRK09414.1"/>
    <property type="match status" value="1"/>
</dbReference>
<gene>
    <name evidence="12" type="ORF">SAMN06295910_1507</name>
</gene>
<evidence type="ECO:0000256" key="8">
    <source>
        <dbReference type="PIRSR" id="PIRSR000185-2"/>
    </source>
</evidence>
<reference evidence="13" key="1">
    <citation type="submission" date="2017-04" db="EMBL/GenBank/DDBJ databases">
        <authorList>
            <person name="Varghese N."/>
            <person name="Submissions S."/>
        </authorList>
    </citation>
    <scope>NUCLEOTIDE SEQUENCE [LARGE SCALE GENOMIC DNA]</scope>
    <source>
        <strain evidence="13">Dd16</strain>
    </source>
</reference>
<dbReference type="PIRSF" id="PIRSF000185">
    <property type="entry name" value="Glu_DH"/>
    <property type="match status" value="1"/>
</dbReference>
<dbReference type="InterPro" id="IPR033524">
    <property type="entry name" value="Glu/Leu/Phe/Val_DH_AS"/>
</dbReference>
<evidence type="ECO:0000256" key="4">
    <source>
        <dbReference type="ARBA" id="ARBA00023002"/>
    </source>
</evidence>
<evidence type="ECO:0000256" key="1">
    <source>
        <dbReference type="ARBA" id="ARBA00003868"/>
    </source>
</evidence>
<dbReference type="OrthoDB" id="9803297at2"/>